<proteinExistence type="predicted"/>
<accession>I0GUY2</accession>
<gene>
    <name evidence="1" type="ordered locus">SELR_pSRC200350</name>
</gene>
<dbReference type="Proteomes" id="UP000007887">
    <property type="component" value="Plasmid pSRC2"/>
</dbReference>
<dbReference type="HOGENOM" id="CLU_2371181_0_0_9"/>
<dbReference type="AlphaFoldDB" id="I0GUY2"/>
<dbReference type="EMBL" id="AP012293">
    <property type="protein sequence ID" value="BAL84569.1"/>
    <property type="molecule type" value="Genomic_DNA"/>
</dbReference>
<reference evidence="1 2" key="1">
    <citation type="submission" date="2011-10" db="EMBL/GenBank/DDBJ databases">
        <title>Whole genome sequence of Selenomonas ruminantium subsp. lactilytica TAM6421.</title>
        <authorList>
            <person name="Oguchi A."/>
            <person name="Ankai A."/>
            <person name="Kaneko J."/>
            <person name="Yamada-Narita S."/>
            <person name="Fukui S."/>
            <person name="Takahashi M."/>
            <person name="Onodera T."/>
            <person name="Kojima S."/>
            <person name="Fushimi T."/>
            <person name="Abe N."/>
            <person name="Kamio Y."/>
            <person name="Yamazaki S."/>
            <person name="Fujita N."/>
        </authorList>
    </citation>
    <scope>NUCLEOTIDE SEQUENCE [LARGE SCALE GENOMIC DNA]</scope>
    <source>
        <strain evidence="2">NBRC 103574 / TAM6421</strain>
        <plasmid evidence="1 2">pSRC2</plasmid>
    </source>
</reference>
<dbReference type="PATRIC" id="fig|927704.6.peg.3229"/>
<geneLocation type="plasmid" evidence="1 2">
    <name>pSRC2</name>
</geneLocation>
<evidence type="ECO:0000313" key="1">
    <source>
        <dbReference type="EMBL" id="BAL84569.1"/>
    </source>
</evidence>
<sequence>MICIIHKTRFHTDGKIQTNILVIGGQYAVARGDSREIFLQAACRIRCRVSPDSVIFSQARAFFYARAAKGDYMHSEIFSKLPPTAMDSARMRMQV</sequence>
<protein>
    <submittedName>
        <fullName evidence="1">Uncharacterized protein</fullName>
    </submittedName>
</protein>
<keyword evidence="1" id="KW-0614">Plasmid</keyword>
<evidence type="ECO:0000313" key="2">
    <source>
        <dbReference type="Proteomes" id="UP000007887"/>
    </source>
</evidence>
<organism evidence="1 2">
    <name type="scientific">Selenomonas ruminantium subsp. lactilytica (strain NBRC 103574 / TAM6421)</name>
    <dbReference type="NCBI Taxonomy" id="927704"/>
    <lineage>
        <taxon>Bacteria</taxon>
        <taxon>Bacillati</taxon>
        <taxon>Bacillota</taxon>
        <taxon>Negativicutes</taxon>
        <taxon>Selenomonadales</taxon>
        <taxon>Selenomonadaceae</taxon>
        <taxon>Selenomonas</taxon>
    </lineage>
</organism>
<name>I0GUY2_SELRL</name>
<dbReference type="KEGG" id="sri:SELR_pSRC200350"/>